<evidence type="ECO:0000256" key="8">
    <source>
        <dbReference type="ARBA" id="ARBA00022833"/>
    </source>
</evidence>
<evidence type="ECO:0000256" key="9">
    <source>
        <dbReference type="ARBA" id="ARBA00022946"/>
    </source>
</evidence>
<dbReference type="Gene3D" id="3.30.830.10">
    <property type="entry name" value="Metalloenzyme, LuxS/M16 peptidase-like"/>
    <property type="match status" value="4"/>
</dbReference>
<dbReference type="PANTHER" id="PTHR43016:SF13">
    <property type="entry name" value="PRESEQUENCE PROTEASE, MITOCHONDRIAL"/>
    <property type="match status" value="1"/>
</dbReference>
<dbReference type="GO" id="GO:0004222">
    <property type="term" value="F:metalloendopeptidase activity"/>
    <property type="evidence" value="ECO:0007669"/>
    <property type="project" value="TreeGrafter"/>
</dbReference>
<evidence type="ECO:0000256" key="4">
    <source>
        <dbReference type="ARBA" id="ARBA00020167"/>
    </source>
</evidence>
<dbReference type="InterPro" id="IPR055130">
    <property type="entry name" value="PreP_C"/>
</dbReference>
<dbReference type="GO" id="GO:0046872">
    <property type="term" value="F:metal ion binding"/>
    <property type="evidence" value="ECO:0007669"/>
    <property type="project" value="UniProtKB-KW"/>
</dbReference>
<evidence type="ECO:0000256" key="3">
    <source>
        <dbReference type="ARBA" id="ARBA00007575"/>
    </source>
</evidence>
<dbReference type="InterPro" id="IPR011765">
    <property type="entry name" value="Pept_M16_N"/>
</dbReference>
<dbReference type="SMART" id="SM01264">
    <property type="entry name" value="M16C_associated"/>
    <property type="match status" value="1"/>
</dbReference>
<reference evidence="15" key="2">
    <citation type="submission" date="2025-04" db="UniProtKB">
        <authorList>
            <consortium name="RefSeq"/>
        </authorList>
    </citation>
    <scope>IDENTIFICATION</scope>
    <source>
        <strain evidence="15">USDA-PBARC FA_bdor</strain>
        <tissue evidence="15">Whole organism</tissue>
    </source>
</reference>
<keyword evidence="8" id="KW-0862">Zinc</keyword>
<comment type="cofactor">
    <cofactor evidence="1">
        <name>Zn(2+)</name>
        <dbReference type="ChEBI" id="CHEBI:29105"/>
    </cofactor>
</comment>
<evidence type="ECO:0000256" key="11">
    <source>
        <dbReference type="ARBA" id="ARBA00023128"/>
    </source>
</evidence>
<dbReference type="SUPFAM" id="SSF63411">
    <property type="entry name" value="LuxS/MPP-like metallohydrolase"/>
    <property type="match status" value="4"/>
</dbReference>
<evidence type="ECO:0000313" key="15">
    <source>
        <dbReference type="RefSeq" id="XP_011297414.1"/>
    </source>
</evidence>
<comment type="similarity">
    <text evidence="3">Belongs to the peptidase M16 family. PreP subfamily.</text>
</comment>
<evidence type="ECO:0000313" key="13">
    <source>
        <dbReference type="EMBL" id="JAG73096.1"/>
    </source>
</evidence>
<gene>
    <name evidence="13" type="primary">CG3107</name>
    <name evidence="15" type="synonym">LOC105263114</name>
    <name evidence="13" type="ORF">g.8513</name>
</gene>
<keyword evidence="11" id="KW-0496">Mitochondrion</keyword>
<dbReference type="Proteomes" id="UP000694866">
    <property type="component" value="Unplaced"/>
</dbReference>
<dbReference type="Pfam" id="PF08367">
    <property type="entry name" value="M16C_assoc"/>
    <property type="match status" value="1"/>
</dbReference>
<dbReference type="AlphaFoldDB" id="A0A0C9QIJ8"/>
<keyword evidence="5 15" id="KW-0645">Protease</keyword>
<accession>A0A9R1SUJ7</accession>
<evidence type="ECO:0000256" key="2">
    <source>
        <dbReference type="ARBA" id="ARBA00004173"/>
    </source>
</evidence>
<feature type="domain" description="Peptidase M16C associated" evidence="12">
    <location>
        <begin position="493"/>
        <end position="740"/>
    </location>
</feature>
<evidence type="ECO:0000256" key="10">
    <source>
        <dbReference type="ARBA" id="ARBA00023049"/>
    </source>
</evidence>
<name>A0A0C9QIJ8_9HYME</name>
<dbReference type="OrthoDB" id="10250783at2759"/>
<dbReference type="FunFam" id="3.30.830.10:FF:000011">
    <property type="entry name" value="Presequence protease, mitochondrial"/>
    <property type="match status" value="1"/>
</dbReference>
<evidence type="ECO:0000313" key="14">
    <source>
        <dbReference type="Proteomes" id="UP000694866"/>
    </source>
</evidence>
<dbReference type="Pfam" id="PF22516">
    <property type="entry name" value="PreP_C"/>
    <property type="match status" value="1"/>
</dbReference>
<keyword evidence="9" id="KW-0809">Transit peptide</keyword>
<dbReference type="InterPro" id="IPR013578">
    <property type="entry name" value="Peptidase_M16C_assoc"/>
</dbReference>
<proteinExistence type="inferred from homology"/>
<evidence type="ECO:0000259" key="12">
    <source>
        <dbReference type="SMART" id="SM01264"/>
    </source>
</evidence>
<dbReference type="InterPro" id="IPR007863">
    <property type="entry name" value="Peptidase_M16_C"/>
</dbReference>
<dbReference type="FunFam" id="3.30.830.10:FF:000009">
    <property type="entry name" value="Presequence protease, mitochondrial"/>
    <property type="match status" value="1"/>
</dbReference>
<dbReference type="InterPro" id="IPR011249">
    <property type="entry name" value="Metalloenz_LuxS/M16"/>
</dbReference>
<dbReference type="Pfam" id="PF05193">
    <property type="entry name" value="Peptidase_M16_C"/>
    <property type="match status" value="1"/>
</dbReference>
<evidence type="ECO:0000256" key="6">
    <source>
        <dbReference type="ARBA" id="ARBA00022723"/>
    </source>
</evidence>
<dbReference type="Pfam" id="PF00675">
    <property type="entry name" value="Peptidase_M16"/>
    <property type="match status" value="1"/>
</dbReference>
<keyword evidence="6" id="KW-0479">Metal-binding</keyword>
<protein>
    <recommendedName>
        <fullName evidence="4">Presequence protease, mitochondrial</fullName>
    </recommendedName>
</protein>
<comment type="subcellular location">
    <subcellularLocation>
        <location evidence="2">Mitochondrion</location>
    </subcellularLocation>
</comment>
<dbReference type="RefSeq" id="XP_011297414.1">
    <property type="nucleotide sequence ID" value="XM_011299112.1"/>
</dbReference>
<keyword evidence="10" id="KW-0482">Metalloprotease</keyword>
<reference evidence="13" key="1">
    <citation type="submission" date="2015-01" db="EMBL/GenBank/DDBJ databases">
        <title>Transcriptome Assembly of Fopius arisanus.</title>
        <authorList>
            <person name="Geib S."/>
        </authorList>
    </citation>
    <scope>NUCLEOTIDE SEQUENCE</scope>
</reference>
<dbReference type="GO" id="GO:0016485">
    <property type="term" value="P:protein processing"/>
    <property type="evidence" value="ECO:0007669"/>
    <property type="project" value="TreeGrafter"/>
</dbReference>
<sequence length="1016" mass="115134">MSHRFSLARRALAPFSRAFGSSPVTLAYKPGDEISNFKVTEVSKVPEMHVEAIRLTHTPSGAQYLHLNRDDLNNVFCIGFRTIPLDSTGVPHILEHMTLCGSDKYPIRDPFMKMLHRSLATFLNAMTGPDYTIYPFSTQNPKDFRNLQSVYASSVFSPRLRHLDFLQEGWRLEHSDLSSNSSPIIIKGVVYNEMKGVFNENQTIFAEKLLNSLLPSHTYGVCSGGLPLEIPNLTHDFLKDFHSKYYHPSSSKIFSYGNFPFEEHLKFMDENYLCARGKIDTSRSMVPTEKRWEALRREHIACKIDPMAPDASKQSSIAIGHVCNDIKDIQTSLELHILSELLLKGPTSAFYKGLIETNLGSGFGPFTGYDSQCRDALFVVSLQGVDPQDFQKIEKAFDKILEGVISEGFDKDHVEAVIHSIELRNKHQSSNFGMNLLFSVFPLWNHEGDIVESLRINKSLKKFKDKLQQDPKYLTNLAEKYLLKNNHRLILTMSPEEDYDQRIAEAEENLIKRKIEEQTPEELDKIFETGQVLREDQEKKEDLNILPTLKTEDLKADVDRYKLSDVAVSGIPLQVSIQPTNGVLYYRGILDTKDLSSELKELLPLFNDVVARMGTQVHDYRTFDRLCSLKSGGLGFSTHISEDKSKLNKFSEGIMMSSYCLMRNTSDMWKLWEELFNKGTLDDIKRFENLVKNSAVDLSCGIADSGHHYAMSSAAALVSSSAELKEKLAGLEFVSRMKKLSQLKDLSPVLEKIQEIRHVVMDKRRLRSAVNYSEDPDCPDVVGSLQRNFYDSLKSSELSKQIQNCSDADLTGQVSGVHHVMPYNTNYTSKAVLTVPYGHPDYPALRILGKLISSVYLLPEVREKEGAYGSGASLSTEGVFMFFSYRDPNSTKTFDTFDRTCDFLKTFDFKDNYLNEAKLGVFQQIDAPVAPGNRGLLRFTHGITEDDVQRQRILLKAVTKDDVVKVAEKYLGEGKETARVGRAIIGGINKELMERRSQNWRVVDQEEEEQKLQAAV</sequence>
<dbReference type="GO" id="GO:0005759">
    <property type="term" value="C:mitochondrial matrix"/>
    <property type="evidence" value="ECO:0007669"/>
    <property type="project" value="TreeGrafter"/>
</dbReference>
<dbReference type="PANTHER" id="PTHR43016">
    <property type="entry name" value="PRESEQUENCE PROTEASE"/>
    <property type="match status" value="1"/>
</dbReference>
<dbReference type="EMBL" id="GBYB01003329">
    <property type="protein sequence ID" value="JAG73096.1"/>
    <property type="molecule type" value="Transcribed_RNA"/>
</dbReference>
<accession>A0A0C9QIJ8</accession>
<evidence type="ECO:0000256" key="1">
    <source>
        <dbReference type="ARBA" id="ARBA00001947"/>
    </source>
</evidence>
<evidence type="ECO:0000256" key="7">
    <source>
        <dbReference type="ARBA" id="ARBA00022801"/>
    </source>
</evidence>
<keyword evidence="14" id="KW-1185">Reference proteome</keyword>
<dbReference type="KEGG" id="fas:105263114"/>
<evidence type="ECO:0000256" key="5">
    <source>
        <dbReference type="ARBA" id="ARBA00022670"/>
    </source>
</evidence>
<dbReference type="FunFam" id="3.30.830.10:FF:000013">
    <property type="entry name" value="Mitochondrial presequence protease"/>
    <property type="match status" value="1"/>
</dbReference>
<keyword evidence="7" id="KW-0378">Hydrolase</keyword>
<dbReference type="GeneID" id="105263114"/>
<organism evidence="13">
    <name type="scientific">Fopius arisanus</name>
    <dbReference type="NCBI Taxonomy" id="64838"/>
    <lineage>
        <taxon>Eukaryota</taxon>
        <taxon>Metazoa</taxon>
        <taxon>Ecdysozoa</taxon>
        <taxon>Arthropoda</taxon>
        <taxon>Hexapoda</taxon>
        <taxon>Insecta</taxon>
        <taxon>Pterygota</taxon>
        <taxon>Neoptera</taxon>
        <taxon>Endopterygota</taxon>
        <taxon>Hymenoptera</taxon>
        <taxon>Apocrita</taxon>
        <taxon>Ichneumonoidea</taxon>
        <taxon>Braconidae</taxon>
        <taxon>Opiinae</taxon>
        <taxon>Fopius</taxon>
    </lineage>
</organism>